<keyword evidence="4" id="KW-1185">Reference proteome</keyword>
<dbReference type="InterPro" id="IPR006680">
    <property type="entry name" value="Amidohydro-rel"/>
</dbReference>
<dbReference type="EMBL" id="BMLF01000002">
    <property type="protein sequence ID" value="GGM07513.1"/>
    <property type="molecule type" value="Genomic_DNA"/>
</dbReference>
<dbReference type="SUPFAM" id="SSF51556">
    <property type="entry name" value="Metallo-dependent hydrolases"/>
    <property type="match status" value="1"/>
</dbReference>
<dbReference type="Pfam" id="PF04909">
    <property type="entry name" value="Amidohydro_2"/>
    <property type="match status" value="1"/>
</dbReference>
<reference evidence="3" key="2">
    <citation type="submission" date="2020-09" db="EMBL/GenBank/DDBJ databases">
        <authorList>
            <person name="Sun Q."/>
            <person name="Zhou Y."/>
        </authorList>
    </citation>
    <scope>NUCLEOTIDE SEQUENCE</scope>
    <source>
        <strain evidence="3">CGMCC 1.6293</strain>
    </source>
</reference>
<organism evidence="3 4">
    <name type="scientific">Pseudooceanicola nanhaiensis</name>
    <dbReference type="NCBI Taxonomy" id="375761"/>
    <lineage>
        <taxon>Bacteria</taxon>
        <taxon>Pseudomonadati</taxon>
        <taxon>Pseudomonadota</taxon>
        <taxon>Alphaproteobacteria</taxon>
        <taxon>Rhodobacterales</taxon>
        <taxon>Paracoccaceae</taxon>
        <taxon>Pseudooceanicola</taxon>
    </lineage>
</organism>
<dbReference type="GO" id="GO:0016787">
    <property type="term" value="F:hydrolase activity"/>
    <property type="evidence" value="ECO:0007669"/>
    <property type="project" value="InterPro"/>
</dbReference>
<comment type="similarity">
    <text evidence="1">Belongs to the metallo-dependent hydrolases superfamily.</text>
</comment>
<dbReference type="RefSeq" id="WP_028287030.1">
    <property type="nucleotide sequence ID" value="NZ_BMLF01000002.1"/>
</dbReference>
<gene>
    <name evidence="3" type="ORF">GCM10011534_31860</name>
</gene>
<protein>
    <submittedName>
        <fullName evidence="3">Amidohydrolase</fullName>
    </submittedName>
</protein>
<evidence type="ECO:0000313" key="3">
    <source>
        <dbReference type="EMBL" id="GGM07513.1"/>
    </source>
</evidence>
<comment type="caution">
    <text evidence="3">The sequence shown here is derived from an EMBL/GenBank/DDBJ whole genome shotgun (WGS) entry which is preliminary data.</text>
</comment>
<dbReference type="InterPro" id="IPR032466">
    <property type="entry name" value="Metal_Hydrolase"/>
</dbReference>
<dbReference type="PANTHER" id="PTHR43569">
    <property type="entry name" value="AMIDOHYDROLASE"/>
    <property type="match status" value="1"/>
</dbReference>
<evidence type="ECO:0000256" key="1">
    <source>
        <dbReference type="ARBA" id="ARBA00038310"/>
    </source>
</evidence>
<name>A0A917WHU7_9RHOB</name>
<feature type="domain" description="Amidohydrolase-related" evidence="2">
    <location>
        <begin position="32"/>
        <end position="338"/>
    </location>
</feature>
<sequence>MTKRDRIAIEPPRPDWLARVEEEILEPELPIIDPHHHLWDRLGTYLTDEIAADVGSGHNVVATVFVQCRYGHAEDGPEVLRPVRETGLVMDVVREGQARGLETDLCAGIVGFADLMQGAAVAEALVAHEALAEGRFRGIRHITADEPSFDTFLPKVAPDAMQTEAFRAGVACLAPAGLSYDAWLYHPQIPQFTDLARAFPDTTMILDHVGGPLGLGAYRGRRDEVFAAWKASMAELATCPNVNVKLGGIGMDITGSTWSEQEMPPGSETLAEDFRPWVETTIELFGPDRCMFESNFPVDKASYSYPVLWNAFKRLASGASAEEKRMLFHDTAKRVYRL</sequence>
<reference evidence="3" key="1">
    <citation type="journal article" date="2014" name="Int. J. Syst. Evol. Microbiol.">
        <title>Complete genome sequence of Corynebacterium casei LMG S-19264T (=DSM 44701T), isolated from a smear-ripened cheese.</title>
        <authorList>
            <consortium name="US DOE Joint Genome Institute (JGI-PGF)"/>
            <person name="Walter F."/>
            <person name="Albersmeier A."/>
            <person name="Kalinowski J."/>
            <person name="Ruckert C."/>
        </authorList>
    </citation>
    <scope>NUCLEOTIDE SEQUENCE</scope>
    <source>
        <strain evidence="3">CGMCC 1.6293</strain>
    </source>
</reference>
<evidence type="ECO:0000313" key="4">
    <source>
        <dbReference type="Proteomes" id="UP000649829"/>
    </source>
</evidence>
<dbReference type="PANTHER" id="PTHR43569:SF1">
    <property type="entry name" value="BLL3371 PROTEIN"/>
    <property type="match status" value="1"/>
</dbReference>
<dbReference type="InterPro" id="IPR052350">
    <property type="entry name" value="Metallo-dep_Lactonases"/>
</dbReference>
<proteinExistence type="inferred from homology"/>
<evidence type="ECO:0000259" key="2">
    <source>
        <dbReference type="Pfam" id="PF04909"/>
    </source>
</evidence>
<dbReference type="Proteomes" id="UP000649829">
    <property type="component" value="Unassembled WGS sequence"/>
</dbReference>
<dbReference type="AlphaFoldDB" id="A0A917WHU7"/>
<dbReference type="Gene3D" id="3.20.20.140">
    <property type="entry name" value="Metal-dependent hydrolases"/>
    <property type="match status" value="1"/>
</dbReference>
<accession>A0A917WHU7</accession>